<feature type="compositionally biased region" description="Polar residues" evidence="1">
    <location>
        <begin position="147"/>
        <end position="156"/>
    </location>
</feature>
<proteinExistence type="predicted"/>
<comment type="caution">
    <text evidence="2">The sequence shown here is derived from an EMBL/GenBank/DDBJ whole genome shotgun (WGS) entry which is preliminary data.</text>
</comment>
<organism evidence="2 3">
    <name type="scientific">Nitzschia inconspicua</name>
    <dbReference type="NCBI Taxonomy" id="303405"/>
    <lineage>
        <taxon>Eukaryota</taxon>
        <taxon>Sar</taxon>
        <taxon>Stramenopiles</taxon>
        <taxon>Ochrophyta</taxon>
        <taxon>Bacillariophyta</taxon>
        <taxon>Bacillariophyceae</taxon>
        <taxon>Bacillariophycidae</taxon>
        <taxon>Bacillariales</taxon>
        <taxon>Bacillariaceae</taxon>
        <taxon>Nitzschia</taxon>
    </lineage>
</organism>
<dbReference type="Proteomes" id="UP000693970">
    <property type="component" value="Unassembled WGS sequence"/>
</dbReference>
<feature type="compositionally biased region" description="Basic and acidic residues" evidence="1">
    <location>
        <begin position="168"/>
        <end position="183"/>
    </location>
</feature>
<feature type="compositionally biased region" description="Basic residues" evidence="1">
    <location>
        <begin position="56"/>
        <end position="66"/>
    </location>
</feature>
<feature type="compositionally biased region" description="Basic and acidic residues" evidence="1">
    <location>
        <begin position="105"/>
        <end position="114"/>
    </location>
</feature>
<evidence type="ECO:0008006" key="4">
    <source>
        <dbReference type="Google" id="ProtNLM"/>
    </source>
</evidence>
<dbReference type="OrthoDB" id="7552853at2759"/>
<reference evidence="2" key="1">
    <citation type="journal article" date="2021" name="Sci. Rep.">
        <title>Diploid genomic architecture of Nitzschia inconspicua, an elite biomass production diatom.</title>
        <authorList>
            <person name="Oliver A."/>
            <person name="Podell S."/>
            <person name="Pinowska A."/>
            <person name="Traller J.C."/>
            <person name="Smith S.R."/>
            <person name="McClure R."/>
            <person name="Beliaev A."/>
            <person name="Bohutskyi P."/>
            <person name="Hill E.A."/>
            <person name="Rabines A."/>
            <person name="Zheng H."/>
            <person name="Allen L.Z."/>
            <person name="Kuo A."/>
            <person name="Grigoriev I.V."/>
            <person name="Allen A.E."/>
            <person name="Hazlebeck D."/>
            <person name="Allen E.E."/>
        </authorList>
    </citation>
    <scope>NUCLEOTIDE SEQUENCE</scope>
    <source>
        <strain evidence="2">Hildebrandi</strain>
    </source>
</reference>
<accession>A0A9K3PE52</accession>
<name>A0A9K3PE52_9STRA</name>
<dbReference type="EMBL" id="JAGRRH010000023">
    <property type="protein sequence ID" value="KAG7343705.1"/>
    <property type="molecule type" value="Genomic_DNA"/>
</dbReference>
<reference evidence="2" key="2">
    <citation type="submission" date="2021-04" db="EMBL/GenBank/DDBJ databases">
        <authorList>
            <person name="Podell S."/>
        </authorList>
    </citation>
    <scope>NUCLEOTIDE SEQUENCE</scope>
    <source>
        <strain evidence="2">Hildebrandi</strain>
    </source>
</reference>
<evidence type="ECO:0000313" key="2">
    <source>
        <dbReference type="EMBL" id="KAG7343705.1"/>
    </source>
</evidence>
<sequence length="520" mass="59065">MTLSASTSSSSSSSPLPSLVDRRHPLSSGFDPQEVASRRIDSDPQYQRPDSNHNNTPKRNRTTRTIRRVDDPNLRHHHTHSNITYVTGGLDHGQNREEDETSEDVSSHRDDRSPASKKRRKMSVQDPPLTPSTDIVRMPHHDRANVEASSLKSSPLNAAERPPPPQEVLHDDNPSRRPGHKAEVDANEKAFHEKFNKEMFNIDLDGNGLDGKPPIIPRASQQFTNEAYEDLLDICFSHQSGESDRWRESLKKHNNRIYEVVKNYTAKVVTNASGMQVKKLFFQGLLAIPQREVFLAIRDCHLLGSRHSKPNVTYAFVKDRYSNITQKMVNKYIELCPTCNARKGSAKRLTKRPAVPVHNNYSFRDRFLICLIDMNDKAQEDVRGVLCKWLLVIQDHSTKLTYCEPIPRKRPIFVAEVLSRICGLIGPPILLQSDDGRESTSRDIVVALRELNEDILTVYGRLRKPDDLVEAVESTKETIHSILQDLEDDQRAKGKTPNWTLLMGQLSSRLNSETNGAFRV</sequence>
<protein>
    <recommendedName>
        <fullName evidence="4">Integrase catalytic domain-containing protein</fullName>
    </recommendedName>
</protein>
<dbReference type="AlphaFoldDB" id="A0A9K3PE52"/>
<gene>
    <name evidence="2" type="ORF">IV203_021713</name>
</gene>
<feature type="region of interest" description="Disordered" evidence="1">
    <location>
        <begin position="1"/>
        <end position="183"/>
    </location>
</feature>
<feature type="compositionally biased region" description="Low complexity" evidence="1">
    <location>
        <begin position="1"/>
        <end position="19"/>
    </location>
</feature>
<evidence type="ECO:0000313" key="3">
    <source>
        <dbReference type="Proteomes" id="UP000693970"/>
    </source>
</evidence>
<evidence type="ECO:0000256" key="1">
    <source>
        <dbReference type="SAM" id="MobiDB-lite"/>
    </source>
</evidence>
<keyword evidence="3" id="KW-1185">Reference proteome</keyword>